<reference evidence="2 3" key="1">
    <citation type="submission" date="2019-09" db="EMBL/GenBank/DDBJ databases">
        <title>Nitrincola iocasae sp. nov., a bacterium isolated from the sediment collected at a cold seep field in South China Sea.</title>
        <authorList>
            <person name="Zhang H."/>
            <person name="Wang H."/>
            <person name="Li C."/>
        </authorList>
    </citation>
    <scope>NUCLEOTIDE SEQUENCE [LARGE SCALE GENOMIC DNA]</scope>
    <source>
        <strain evidence="2 3">KXZD1103</strain>
    </source>
</reference>
<proteinExistence type="predicted"/>
<evidence type="ECO:0000313" key="3">
    <source>
        <dbReference type="Proteomes" id="UP000325606"/>
    </source>
</evidence>
<keyword evidence="1" id="KW-1133">Transmembrane helix</keyword>
<sequence>MLSFLQGFSIGLALMCGPWLLTGLLNPGLVLPGGRAERIRVIKRYAFVLPFLCFLLGLTSLWGGFGPSLPGWLSGLGILFVWVPVERGIRGYIERFKQRQHAKRVKAEQKVWQQERATTSLDLDAAAAQADPLVAKLQAMKRKLKQVQLDASQPDRFYTRYIKLQSLLEQRFEPGELAIQRAQSLIQDVYQSVIRRLQHQADLQQQCLSLDPEFIRRKLDNPATAPSERDALQARWVLVDNIYQQQSQLHAENEKTLTALDTTSMALMQLQTQDPGVSDADKVMQALELFNQRVSRYEYTPNSRKPS</sequence>
<gene>
    <name evidence="2" type="ORF">F5I99_08590</name>
</gene>
<feature type="transmembrane region" description="Helical" evidence="1">
    <location>
        <begin position="45"/>
        <end position="65"/>
    </location>
</feature>
<evidence type="ECO:0000256" key="1">
    <source>
        <dbReference type="SAM" id="Phobius"/>
    </source>
</evidence>
<feature type="transmembrane region" description="Helical" evidence="1">
    <location>
        <begin position="6"/>
        <end position="25"/>
    </location>
</feature>
<dbReference type="KEGG" id="nik:F5I99_08590"/>
<keyword evidence="3" id="KW-1185">Reference proteome</keyword>
<protein>
    <submittedName>
        <fullName evidence="2">Cobyrinic acid a,c-diamide synthase</fullName>
    </submittedName>
</protein>
<keyword evidence="1" id="KW-0472">Membrane</keyword>
<dbReference type="RefSeq" id="WP_151055033.1">
    <property type="nucleotide sequence ID" value="NZ_CP044222.1"/>
</dbReference>
<evidence type="ECO:0000313" key="2">
    <source>
        <dbReference type="EMBL" id="QEW06560.1"/>
    </source>
</evidence>
<name>A0A5J6LDG2_9GAMM</name>
<dbReference type="Proteomes" id="UP000325606">
    <property type="component" value="Chromosome"/>
</dbReference>
<organism evidence="2 3">
    <name type="scientific">Nitrincola iocasae</name>
    <dbReference type="NCBI Taxonomy" id="2614693"/>
    <lineage>
        <taxon>Bacteria</taxon>
        <taxon>Pseudomonadati</taxon>
        <taxon>Pseudomonadota</taxon>
        <taxon>Gammaproteobacteria</taxon>
        <taxon>Oceanospirillales</taxon>
        <taxon>Oceanospirillaceae</taxon>
        <taxon>Nitrincola</taxon>
    </lineage>
</organism>
<dbReference type="AlphaFoldDB" id="A0A5J6LDG2"/>
<accession>A0A5J6LDG2</accession>
<dbReference type="EMBL" id="CP044222">
    <property type="protein sequence ID" value="QEW06560.1"/>
    <property type="molecule type" value="Genomic_DNA"/>
</dbReference>
<keyword evidence="1" id="KW-0812">Transmembrane</keyword>